<evidence type="ECO:0000313" key="1">
    <source>
        <dbReference type="EMBL" id="KAI5060843.1"/>
    </source>
</evidence>
<protein>
    <submittedName>
        <fullName evidence="1">Uncharacterized protein</fullName>
    </submittedName>
</protein>
<proteinExistence type="predicted"/>
<reference evidence="1" key="1">
    <citation type="submission" date="2021-01" db="EMBL/GenBank/DDBJ databases">
        <title>Adiantum capillus-veneris genome.</title>
        <authorList>
            <person name="Fang Y."/>
            <person name="Liao Q."/>
        </authorList>
    </citation>
    <scope>NUCLEOTIDE SEQUENCE</scope>
    <source>
        <strain evidence="1">H3</strain>
        <tissue evidence="1">Leaf</tissue>
    </source>
</reference>
<sequence>EECETIRLGGSGWKPTDAVADSGHAVMETHTAWEMETVARELLAVFFIHKVAYTEHIASCGVVA</sequence>
<dbReference type="AlphaFoldDB" id="A0A9D4U4H0"/>
<comment type="caution">
    <text evidence="1">The sequence shown here is derived from an EMBL/GenBank/DDBJ whole genome shotgun (WGS) entry which is preliminary data.</text>
</comment>
<accession>A0A9D4U4H0</accession>
<keyword evidence="2" id="KW-1185">Reference proteome</keyword>
<dbReference type="Proteomes" id="UP000886520">
    <property type="component" value="Chromosome 23"/>
</dbReference>
<organism evidence="1 2">
    <name type="scientific">Adiantum capillus-veneris</name>
    <name type="common">Maidenhair fern</name>
    <dbReference type="NCBI Taxonomy" id="13818"/>
    <lineage>
        <taxon>Eukaryota</taxon>
        <taxon>Viridiplantae</taxon>
        <taxon>Streptophyta</taxon>
        <taxon>Embryophyta</taxon>
        <taxon>Tracheophyta</taxon>
        <taxon>Polypodiopsida</taxon>
        <taxon>Polypodiidae</taxon>
        <taxon>Polypodiales</taxon>
        <taxon>Pteridineae</taxon>
        <taxon>Pteridaceae</taxon>
        <taxon>Vittarioideae</taxon>
        <taxon>Adiantum</taxon>
    </lineage>
</organism>
<evidence type="ECO:0000313" key="2">
    <source>
        <dbReference type="Proteomes" id="UP000886520"/>
    </source>
</evidence>
<name>A0A9D4U4H0_ADICA</name>
<dbReference type="EMBL" id="JABFUD020000023">
    <property type="protein sequence ID" value="KAI5060843.1"/>
    <property type="molecule type" value="Genomic_DNA"/>
</dbReference>
<feature type="non-terminal residue" evidence="1">
    <location>
        <position position="1"/>
    </location>
</feature>
<gene>
    <name evidence="1" type="ORF">GOP47_0023348</name>
</gene>